<gene>
    <name evidence="11" type="ORF">A3F00_04720</name>
</gene>
<organism evidence="11 12">
    <name type="scientific">Candidatus Daviesbacteria bacterium RIFCSPHIGHO2_12_FULL_37_11</name>
    <dbReference type="NCBI Taxonomy" id="1797777"/>
    <lineage>
        <taxon>Bacteria</taxon>
        <taxon>Candidatus Daviesiibacteriota</taxon>
    </lineage>
</organism>
<evidence type="ECO:0000256" key="3">
    <source>
        <dbReference type="ARBA" id="ARBA00019010"/>
    </source>
</evidence>
<evidence type="ECO:0000256" key="1">
    <source>
        <dbReference type="ARBA" id="ARBA00004496"/>
    </source>
</evidence>
<dbReference type="Gene3D" id="3.40.50.300">
    <property type="entry name" value="P-loop containing nucleotide triphosphate hydrolases"/>
    <property type="match status" value="1"/>
</dbReference>
<evidence type="ECO:0000313" key="11">
    <source>
        <dbReference type="EMBL" id="OGE38072.1"/>
    </source>
</evidence>
<keyword evidence="11" id="KW-0808">Transferase</keyword>
<comment type="caution">
    <text evidence="11">The sequence shown here is derived from an EMBL/GenBank/DDBJ whole genome shotgun (WGS) entry which is preliminary data.</text>
</comment>
<keyword evidence="5" id="KW-0819">tRNA processing</keyword>
<evidence type="ECO:0000256" key="2">
    <source>
        <dbReference type="ARBA" id="ARBA00007599"/>
    </source>
</evidence>
<keyword evidence="6" id="KW-0479">Metal-binding</keyword>
<accession>A0A1F5KAT6</accession>
<dbReference type="NCBIfam" id="TIGR00150">
    <property type="entry name" value="T6A_YjeE"/>
    <property type="match status" value="1"/>
</dbReference>
<evidence type="ECO:0000256" key="6">
    <source>
        <dbReference type="ARBA" id="ARBA00022723"/>
    </source>
</evidence>
<dbReference type="AlphaFoldDB" id="A0A1F5KAT6"/>
<keyword evidence="4" id="KW-0963">Cytoplasm</keyword>
<dbReference type="Proteomes" id="UP000176527">
    <property type="component" value="Unassembled WGS sequence"/>
</dbReference>
<protein>
    <recommendedName>
        <fullName evidence="3">tRNA threonylcarbamoyladenosine biosynthesis protein TsaE</fullName>
    </recommendedName>
    <alternativeName>
        <fullName evidence="10">t(6)A37 threonylcarbamoyladenosine biosynthesis protein TsaE</fullName>
    </alternativeName>
</protein>
<reference evidence="11 12" key="1">
    <citation type="journal article" date="2016" name="Nat. Commun.">
        <title>Thousands of microbial genomes shed light on interconnected biogeochemical processes in an aquifer system.</title>
        <authorList>
            <person name="Anantharaman K."/>
            <person name="Brown C.T."/>
            <person name="Hug L.A."/>
            <person name="Sharon I."/>
            <person name="Castelle C.J."/>
            <person name="Probst A.J."/>
            <person name="Thomas B.C."/>
            <person name="Singh A."/>
            <person name="Wilkins M.J."/>
            <person name="Karaoz U."/>
            <person name="Brodie E.L."/>
            <person name="Williams K.H."/>
            <person name="Hubbard S.S."/>
            <person name="Banfield J.F."/>
        </authorList>
    </citation>
    <scope>NUCLEOTIDE SEQUENCE [LARGE SCALE GENOMIC DNA]</scope>
</reference>
<dbReference type="InterPro" id="IPR027417">
    <property type="entry name" value="P-loop_NTPase"/>
</dbReference>
<dbReference type="PANTHER" id="PTHR33540:SF2">
    <property type="entry name" value="TRNA THREONYLCARBAMOYLADENOSINE BIOSYNTHESIS PROTEIN TSAE"/>
    <property type="match status" value="1"/>
</dbReference>
<evidence type="ECO:0000256" key="10">
    <source>
        <dbReference type="ARBA" id="ARBA00032441"/>
    </source>
</evidence>
<dbReference type="GO" id="GO:0005524">
    <property type="term" value="F:ATP binding"/>
    <property type="evidence" value="ECO:0007669"/>
    <property type="project" value="UniProtKB-KW"/>
</dbReference>
<name>A0A1F5KAT6_9BACT</name>
<evidence type="ECO:0000256" key="8">
    <source>
        <dbReference type="ARBA" id="ARBA00022840"/>
    </source>
</evidence>
<sequence length="153" mass="17382">MKTYISKSPEETKKFAMDLANKFPKGVIALSGELGSGKTTFVQGFAEGLGIKEKIISPTFVLIRQHPIPKTKKNLPAGRQALFHIDLYRLESVDVEILGIDEIIRNPNNIVLIEWAEKIKHLLPKNTYWILLEVVEDNTRTITEVVRFNDSNH</sequence>
<evidence type="ECO:0000256" key="5">
    <source>
        <dbReference type="ARBA" id="ARBA00022694"/>
    </source>
</evidence>
<proteinExistence type="inferred from homology"/>
<evidence type="ECO:0000256" key="9">
    <source>
        <dbReference type="ARBA" id="ARBA00022842"/>
    </source>
</evidence>
<evidence type="ECO:0000256" key="7">
    <source>
        <dbReference type="ARBA" id="ARBA00022741"/>
    </source>
</evidence>
<evidence type="ECO:0000313" key="12">
    <source>
        <dbReference type="Proteomes" id="UP000176527"/>
    </source>
</evidence>
<dbReference type="GO" id="GO:0002949">
    <property type="term" value="P:tRNA threonylcarbamoyladenosine modification"/>
    <property type="evidence" value="ECO:0007669"/>
    <property type="project" value="InterPro"/>
</dbReference>
<dbReference type="GO" id="GO:0016740">
    <property type="term" value="F:transferase activity"/>
    <property type="evidence" value="ECO:0007669"/>
    <property type="project" value="UniProtKB-KW"/>
</dbReference>
<keyword evidence="9" id="KW-0460">Magnesium</keyword>
<keyword evidence="8" id="KW-0067">ATP-binding</keyword>
<keyword evidence="7" id="KW-0547">Nucleotide-binding</keyword>
<dbReference type="InterPro" id="IPR003442">
    <property type="entry name" value="T6A_TsaE"/>
</dbReference>
<dbReference type="PANTHER" id="PTHR33540">
    <property type="entry name" value="TRNA THREONYLCARBAMOYLADENOSINE BIOSYNTHESIS PROTEIN TSAE"/>
    <property type="match status" value="1"/>
</dbReference>
<dbReference type="Pfam" id="PF02367">
    <property type="entry name" value="TsaE"/>
    <property type="match status" value="1"/>
</dbReference>
<dbReference type="EMBL" id="MFDE01000029">
    <property type="protein sequence ID" value="OGE38072.1"/>
    <property type="molecule type" value="Genomic_DNA"/>
</dbReference>
<dbReference type="GO" id="GO:0046872">
    <property type="term" value="F:metal ion binding"/>
    <property type="evidence" value="ECO:0007669"/>
    <property type="project" value="UniProtKB-KW"/>
</dbReference>
<comment type="subcellular location">
    <subcellularLocation>
        <location evidence="1">Cytoplasm</location>
    </subcellularLocation>
</comment>
<comment type="similarity">
    <text evidence="2">Belongs to the TsaE family.</text>
</comment>
<dbReference type="GO" id="GO:0005737">
    <property type="term" value="C:cytoplasm"/>
    <property type="evidence" value="ECO:0007669"/>
    <property type="project" value="UniProtKB-SubCell"/>
</dbReference>
<evidence type="ECO:0000256" key="4">
    <source>
        <dbReference type="ARBA" id="ARBA00022490"/>
    </source>
</evidence>
<dbReference type="SUPFAM" id="SSF52540">
    <property type="entry name" value="P-loop containing nucleoside triphosphate hydrolases"/>
    <property type="match status" value="1"/>
</dbReference>